<dbReference type="Proteomes" id="UP000015527">
    <property type="component" value="Unassembled WGS sequence"/>
</dbReference>
<sequence>MTKVEIIVCPKCKGAGNHSRHETTCYHKGEYDVIYSDCTACNNSGLVKMTTVVTYAPHIAGRPDLRQ</sequence>
<keyword evidence="2" id="KW-1185">Reference proteome</keyword>
<dbReference type="EMBL" id="ATHL01000110">
    <property type="protein sequence ID" value="EQB10409.1"/>
    <property type="molecule type" value="Genomic_DNA"/>
</dbReference>
<reference evidence="1 2" key="1">
    <citation type="journal article" date="2013" name="Genome Announc.">
        <title>Genome Sequence of Novosphingobium lindaniclasticum LE124T, Isolated from a Hexachlorocyclohexane Dumpsite.</title>
        <authorList>
            <person name="Saxena A."/>
            <person name="Nayyar N."/>
            <person name="Sangwan N."/>
            <person name="Kumari R."/>
            <person name="Khurana J.P."/>
            <person name="Lal R."/>
        </authorList>
    </citation>
    <scope>NUCLEOTIDE SEQUENCE [LARGE SCALE GENOMIC DNA]</scope>
    <source>
        <strain evidence="1 2">LE124</strain>
    </source>
</reference>
<dbReference type="AlphaFoldDB" id="T0IL93"/>
<comment type="caution">
    <text evidence="1">The sequence shown here is derived from an EMBL/GenBank/DDBJ whole genome shotgun (WGS) entry which is preliminary data.</text>
</comment>
<dbReference type="PATRIC" id="fig|1096930.3.peg.3392"/>
<dbReference type="RefSeq" id="WP_021235211.1">
    <property type="nucleotide sequence ID" value="NZ_ATHL01000110.1"/>
</dbReference>
<evidence type="ECO:0000313" key="2">
    <source>
        <dbReference type="Proteomes" id="UP000015527"/>
    </source>
</evidence>
<protein>
    <submittedName>
        <fullName evidence="1">Uncharacterized protein</fullName>
    </submittedName>
</protein>
<organism evidence="1 2">
    <name type="scientific">Novosphingobium lindaniclasticum LE124</name>
    <dbReference type="NCBI Taxonomy" id="1096930"/>
    <lineage>
        <taxon>Bacteria</taxon>
        <taxon>Pseudomonadati</taxon>
        <taxon>Pseudomonadota</taxon>
        <taxon>Alphaproteobacteria</taxon>
        <taxon>Sphingomonadales</taxon>
        <taxon>Sphingomonadaceae</taxon>
        <taxon>Novosphingobium</taxon>
    </lineage>
</organism>
<gene>
    <name evidence="1" type="ORF">L284_17100</name>
</gene>
<proteinExistence type="predicted"/>
<name>T0IL93_9SPHN</name>
<accession>T0IL93</accession>
<evidence type="ECO:0000313" key="1">
    <source>
        <dbReference type="EMBL" id="EQB10409.1"/>
    </source>
</evidence>